<dbReference type="Gene3D" id="3.40.50.300">
    <property type="entry name" value="P-loop containing nucleotide triphosphate hydrolases"/>
    <property type="match status" value="1"/>
</dbReference>
<feature type="domain" description="AAA+ ATPase" evidence="1">
    <location>
        <begin position="18"/>
        <end position="295"/>
    </location>
</feature>
<sequence length="390" mass="43085">MAPSNLQRLGLVDHGPVAEKLAILVGPNGSGKSRFLRELAVQIRGDRDLAIISNTAHDRFSGLRGLKRISAGRGSRSPKSIVKRAIGRTINQHDSRFYQIGAILEYCGYRPRFGFLVDSDPYTAYLDPADFLFDPNDYDAVVAFLRRHNPEEILWIDQGESALSFSLGREFGAILRSEDSLRRLGRIRGIQVFLERHDGEVIELLNASSGELALISSLVFLISSIGQDPVILIDEPENSLHPRWQREYLEKIVAAVSYRNATIVVATHAPLIVVGALGALPDIVSVFQIQNGEPSAVDLKEAKASAANVEGVLWRAFDVITPASHFVSEEMVGVVTRVERGEITRDSAIALVNDMAIKSFDEKQRKFFKAVEDLIGQVDQQRRGVDKSDG</sequence>
<dbReference type="SMART" id="SM00382">
    <property type="entry name" value="AAA"/>
    <property type="match status" value="1"/>
</dbReference>
<dbReference type="RefSeq" id="WP_018325680.1">
    <property type="nucleotide sequence ID" value="NZ_JACHBK010000015.1"/>
</dbReference>
<dbReference type="InterPro" id="IPR003593">
    <property type="entry name" value="AAA+_ATPase"/>
</dbReference>
<evidence type="ECO:0000259" key="1">
    <source>
        <dbReference type="SMART" id="SM00382"/>
    </source>
</evidence>
<dbReference type="AlphaFoldDB" id="A0A7W8UIA0"/>
<organism evidence="2 3">
    <name type="scientific">Rhizobium giardinii</name>
    <dbReference type="NCBI Taxonomy" id="56731"/>
    <lineage>
        <taxon>Bacteria</taxon>
        <taxon>Pseudomonadati</taxon>
        <taxon>Pseudomonadota</taxon>
        <taxon>Alphaproteobacteria</taxon>
        <taxon>Hyphomicrobiales</taxon>
        <taxon>Rhizobiaceae</taxon>
        <taxon>Rhizobium/Agrobacterium group</taxon>
        <taxon>Rhizobium</taxon>
    </lineage>
</organism>
<dbReference type="InterPro" id="IPR051396">
    <property type="entry name" value="Bact_Antivir_Def_Nuclease"/>
</dbReference>
<name>A0A7W8UIA0_9HYPH</name>
<dbReference type="PANTHER" id="PTHR43581">
    <property type="entry name" value="ATP/GTP PHOSPHATASE"/>
    <property type="match status" value="1"/>
</dbReference>
<dbReference type="GO" id="GO:0016887">
    <property type="term" value="F:ATP hydrolysis activity"/>
    <property type="evidence" value="ECO:0007669"/>
    <property type="project" value="InterPro"/>
</dbReference>
<proteinExistence type="predicted"/>
<reference evidence="2 3" key="1">
    <citation type="submission" date="2020-08" db="EMBL/GenBank/DDBJ databases">
        <title>Genomic Encyclopedia of Type Strains, Phase IV (KMG-V): Genome sequencing to study the core and pangenomes of soil and plant-associated prokaryotes.</title>
        <authorList>
            <person name="Whitman W."/>
        </authorList>
    </citation>
    <scope>NUCLEOTIDE SEQUENCE [LARGE SCALE GENOMIC DNA]</scope>
    <source>
        <strain evidence="2 3">SEMIA 4084</strain>
    </source>
</reference>
<gene>
    <name evidence="2" type="ORF">GGD55_005450</name>
</gene>
<dbReference type="InterPro" id="IPR027417">
    <property type="entry name" value="P-loop_NTPase"/>
</dbReference>
<dbReference type="InterPro" id="IPR003959">
    <property type="entry name" value="ATPase_AAA_core"/>
</dbReference>
<comment type="caution">
    <text evidence="2">The sequence shown here is derived from an EMBL/GenBank/DDBJ whole genome shotgun (WGS) entry which is preliminary data.</text>
</comment>
<dbReference type="PANTHER" id="PTHR43581:SF2">
    <property type="entry name" value="EXCINUCLEASE ATPASE SUBUNIT"/>
    <property type="match status" value="1"/>
</dbReference>
<dbReference type="Proteomes" id="UP000585507">
    <property type="component" value="Unassembled WGS sequence"/>
</dbReference>
<dbReference type="Pfam" id="PF13304">
    <property type="entry name" value="AAA_21"/>
    <property type="match status" value="1"/>
</dbReference>
<dbReference type="EMBL" id="JACHBK010000015">
    <property type="protein sequence ID" value="MBB5538710.1"/>
    <property type="molecule type" value="Genomic_DNA"/>
</dbReference>
<dbReference type="SUPFAM" id="SSF52540">
    <property type="entry name" value="P-loop containing nucleoside triphosphate hydrolases"/>
    <property type="match status" value="1"/>
</dbReference>
<protein>
    <submittedName>
        <fullName evidence="2">Putative ATPase</fullName>
    </submittedName>
</protein>
<accession>A0A7W8UIA0</accession>
<evidence type="ECO:0000313" key="3">
    <source>
        <dbReference type="Proteomes" id="UP000585507"/>
    </source>
</evidence>
<keyword evidence="3" id="KW-1185">Reference proteome</keyword>
<dbReference type="GO" id="GO:0005524">
    <property type="term" value="F:ATP binding"/>
    <property type="evidence" value="ECO:0007669"/>
    <property type="project" value="InterPro"/>
</dbReference>
<evidence type="ECO:0000313" key="2">
    <source>
        <dbReference type="EMBL" id="MBB5538710.1"/>
    </source>
</evidence>